<comment type="caution">
    <text evidence="1">The sequence shown here is derived from an EMBL/GenBank/DDBJ whole genome shotgun (WGS) entry which is preliminary data.</text>
</comment>
<dbReference type="EMBL" id="JAEPRB010000036">
    <property type="protein sequence ID" value="KAG2224832.1"/>
    <property type="molecule type" value="Genomic_DNA"/>
</dbReference>
<proteinExistence type="predicted"/>
<dbReference type="Proteomes" id="UP000646827">
    <property type="component" value="Unassembled WGS sequence"/>
</dbReference>
<dbReference type="OrthoDB" id="2287622at2759"/>
<keyword evidence="2" id="KW-1185">Reference proteome</keyword>
<evidence type="ECO:0000313" key="2">
    <source>
        <dbReference type="Proteomes" id="UP000646827"/>
    </source>
</evidence>
<gene>
    <name evidence="1" type="ORF">INT45_008014</name>
</gene>
<dbReference type="AlphaFoldDB" id="A0A8H7SAR4"/>
<accession>A0A8H7SAR4</accession>
<organism evidence="1 2">
    <name type="scientific">Circinella minor</name>
    <dbReference type="NCBI Taxonomy" id="1195481"/>
    <lineage>
        <taxon>Eukaryota</taxon>
        <taxon>Fungi</taxon>
        <taxon>Fungi incertae sedis</taxon>
        <taxon>Mucoromycota</taxon>
        <taxon>Mucoromycotina</taxon>
        <taxon>Mucoromycetes</taxon>
        <taxon>Mucorales</taxon>
        <taxon>Lichtheimiaceae</taxon>
        <taxon>Circinella</taxon>
    </lineage>
</organism>
<evidence type="ECO:0000313" key="1">
    <source>
        <dbReference type="EMBL" id="KAG2224832.1"/>
    </source>
</evidence>
<reference evidence="1 2" key="1">
    <citation type="submission" date="2020-12" db="EMBL/GenBank/DDBJ databases">
        <title>Metabolic potential, ecology and presence of endohyphal bacteria is reflected in genomic diversity of Mucoromycotina.</title>
        <authorList>
            <person name="Muszewska A."/>
            <person name="Okrasinska A."/>
            <person name="Steczkiewicz K."/>
            <person name="Drgas O."/>
            <person name="Orlowska M."/>
            <person name="Perlinska-Lenart U."/>
            <person name="Aleksandrzak-Piekarczyk T."/>
            <person name="Szatraj K."/>
            <person name="Zielenkiewicz U."/>
            <person name="Pilsyk S."/>
            <person name="Malc E."/>
            <person name="Mieczkowski P."/>
            <person name="Kruszewska J.S."/>
            <person name="Biernat P."/>
            <person name="Pawlowska J."/>
        </authorList>
    </citation>
    <scope>NUCLEOTIDE SEQUENCE [LARGE SCALE GENOMIC DNA]</scope>
    <source>
        <strain evidence="1 2">CBS 142.35</strain>
    </source>
</reference>
<protein>
    <submittedName>
        <fullName evidence="1">Uncharacterized protein</fullName>
    </submittedName>
</protein>
<name>A0A8H7SAR4_9FUNG</name>
<sequence>MCSTTNTTVTSTIMNNNNTIESLSTPTCQATHYSFCPGCGVDVSQFSHEGSCPYLRLPGERQQYSNTFISTTSIHITSEFDIILY</sequence>